<name>A0AAV6TRP7_9ARAC</name>
<dbReference type="PANTHER" id="PTHR22955:SF77">
    <property type="entry name" value="ASPARTIC PUTATIVE DOMAIN-CONTAINING PROTEIN-RELATED"/>
    <property type="match status" value="1"/>
</dbReference>
<organism evidence="1 2">
    <name type="scientific">Oedothorax gibbosus</name>
    <dbReference type="NCBI Taxonomy" id="931172"/>
    <lineage>
        <taxon>Eukaryota</taxon>
        <taxon>Metazoa</taxon>
        <taxon>Ecdysozoa</taxon>
        <taxon>Arthropoda</taxon>
        <taxon>Chelicerata</taxon>
        <taxon>Arachnida</taxon>
        <taxon>Araneae</taxon>
        <taxon>Araneomorphae</taxon>
        <taxon>Entelegynae</taxon>
        <taxon>Araneoidea</taxon>
        <taxon>Linyphiidae</taxon>
        <taxon>Erigoninae</taxon>
        <taxon>Oedothorax</taxon>
    </lineage>
</organism>
<keyword evidence="2" id="KW-1185">Reference proteome</keyword>
<proteinExistence type="predicted"/>
<dbReference type="PANTHER" id="PTHR22955">
    <property type="entry name" value="RETROTRANSPOSON"/>
    <property type="match status" value="1"/>
</dbReference>
<evidence type="ECO:0000313" key="1">
    <source>
        <dbReference type="EMBL" id="KAG8174238.1"/>
    </source>
</evidence>
<reference evidence="1 2" key="1">
    <citation type="journal article" date="2022" name="Nat. Ecol. Evol.">
        <title>A masculinizing supergene underlies an exaggerated male reproductive morph in a spider.</title>
        <authorList>
            <person name="Hendrickx F."/>
            <person name="De Corte Z."/>
            <person name="Sonet G."/>
            <person name="Van Belleghem S.M."/>
            <person name="Kostlbacher S."/>
            <person name="Vangestel C."/>
        </authorList>
    </citation>
    <scope>NUCLEOTIDE SEQUENCE [LARGE SCALE GENOMIC DNA]</scope>
    <source>
        <strain evidence="1">W744_W776</strain>
    </source>
</reference>
<dbReference type="Proteomes" id="UP000827092">
    <property type="component" value="Unassembled WGS sequence"/>
</dbReference>
<evidence type="ECO:0000313" key="2">
    <source>
        <dbReference type="Proteomes" id="UP000827092"/>
    </source>
</evidence>
<dbReference type="AlphaFoldDB" id="A0AAV6TRP7"/>
<sequence length="148" mass="16556">RIKLNGVELYCDSTTVLAWNRSSPESLRVYVANRVAKINELTKDVSWLYVRTKDNPADLISRGVWPDQIGHMEIWWRGPNFLYDNESPPQEAPALLPTDDYSAELRPPNSFTALPTAVDTETVDLLNSSVYCASETTSSDLTSSETTS</sequence>
<protein>
    <submittedName>
        <fullName evidence="1">Uncharacterized protein</fullName>
    </submittedName>
</protein>
<feature type="non-terminal residue" evidence="1">
    <location>
        <position position="1"/>
    </location>
</feature>
<dbReference type="EMBL" id="JAFNEN010001277">
    <property type="protein sequence ID" value="KAG8174238.1"/>
    <property type="molecule type" value="Genomic_DNA"/>
</dbReference>
<accession>A0AAV6TRP7</accession>
<comment type="caution">
    <text evidence="1">The sequence shown here is derived from an EMBL/GenBank/DDBJ whole genome shotgun (WGS) entry which is preliminary data.</text>
</comment>
<gene>
    <name evidence="1" type="ORF">JTE90_012843</name>
</gene>